<keyword evidence="5 10" id="KW-0805">Transcription regulation</keyword>
<protein>
    <recommendedName>
        <fullName evidence="3 10">Mediator of RNA polymerase II transcription subunit 13</fullName>
    </recommendedName>
    <alternativeName>
        <fullName evidence="9 10">Mediator complex subunit 13</fullName>
    </alternativeName>
</protein>
<reference evidence="14 15" key="1">
    <citation type="submission" date="2014-04" db="EMBL/GenBank/DDBJ databases">
        <authorList>
            <consortium name="DOE Joint Genome Institute"/>
            <person name="Kuo A."/>
            <person name="Kohler A."/>
            <person name="Nagy L.G."/>
            <person name="Floudas D."/>
            <person name="Copeland A."/>
            <person name="Barry K.W."/>
            <person name="Cichocki N."/>
            <person name="Veneault-Fourrey C."/>
            <person name="LaButti K."/>
            <person name="Lindquist E.A."/>
            <person name="Lipzen A."/>
            <person name="Lundell T."/>
            <person name="Morin E."/>
            <person name="Murat C."/>
            <person name="Sun H."/>
            <person name="Tunlid A."/>
            <person name="Henrissat B."/>
            <person name="Grigoriev I.V."/>
            <person name="Hibbett D.S."/>
            <person name="Martin F."/>
            <person name="Nordberg H.P."/>
            <person name="Cantor M.N."/>
            <person name="Hua S.X."/>
        </authorList>
    </citation>
    <scope>NUCLEOTIDE SEQUENCE [LARGE SCALE GENOMIC DNA]</scope>
    <source>
        <strain evidence="14 15">LaAM-08-1</strain>
    </source>
</reference>
<dbReference type="GO" id="GO:0003713">
    <property type="term" value="F:transcription coactivator activity"/>
    <property type="evidence" value="ECO:0007669"/>
    <property type="project" value="TreeGrafter"/>
</dbReference>
<evidence type="ECO:0000313" key="15">
    <source>
        <dbReference type="Proteomes" id="UP000054477"/>
    </source>
</evidence>
<sequence length="1511" mass="165861">MLPFPSKMLRRTLISRCFSQSNPPFTSSLLPEPKIRHAYSHFLDAVRTRLISDIVETSLNKPRTGHLRQQVKRFKNGFVLTQNPVMSDWDTGWEHKAISRPLILCHLQIQYSYSVLGSPSFLIVHPILQATPFLDLTPSIPLPSGAPIILLPYGTPAYFLANYNGPVSGIVKQFRESLRGLGIGDWEGHCVSSKDSHRPAHGLSVNNFGQAPTFIIGWIKVENKQGEDKGITIIYPSSLCLSYVPSSCPRPLDYIPELPTPLQPSPQVPPAAPSIFSSLSPSDTGESSSFYSARLPIPVSPTCDSLRSFRTLTLSKSKDIRQVATEIGGYVDAVARDRERERERLRREREVGTSSSPKISRTVTSTSTSVSMPVEMDITHPAAPTVLQANASEHSAYPPAQNFYPSPPQTNPTIVPSSDSRTSPVAKTKALLPTEISTSVQPPFIEPVPTSAVSGTYDPFGNIDGAWSKPGASYLDADIDMDFGMDLDMGFNMNMNSMSGGGRSGAYNDRDGMDFEDAFTDDDFSFFDRPSRPSAAAPPSAPSSTNLSRSHHSPENIGPSLPVPASQMLLGNSTFSPIHGDVSKPPQYTPAPHSSVWTPGVSIEELTHPQHDHPDSKLPELLPSSLAQTPESHSAPPTPNVVLDFDPVIRRPTTSTGYSSPFEPIPFAQHHRAADHKYAQGKFALSSSNEDDRAESLFHYLPSSPNGFNGWRLRYDAVTDPRIGVVRKLIGVKRKTPFGHTGRRSGKLPPWIRSHEDWELPNDEEGVDDQSELESEDEDFGDNESPLVSRPATPPPAYLPLGPSLLHTQFHHSGLLPLSMPLRPPGAAVAPTNLTASALLPSVPTPVSPAATMGAASEKSKSLEAAAFAIAAEVVENPLWAETWRANTGPKDASDVWAADVRAVAELLEDVPDLEGLTDVASLFGLELFSTPPHTFQPLEAPMITVGKGEAVIHILPPALRFWEKLGLGPKGGPKDILGYVLFEDGGEQRERQVESWLAKTVAAYRGKHFGTLSPGPDCFVNGLVTLRYDSTFRKSLASFIGNLDSSETPIVVFIVLPATIMTLVSPTLRQILSASKKTLENCSDKNILFQFIPEQYVLGGMERSCTTEFHVDALCSSIYNRVSIPIDRVMSRSIHGEGPHIRRYFQEPTFTLARPLYSKVTFVRSANASLDVVDRYTMLHIAYHVTACGKWILAACTDERGEAYDLNVWLTQSPSEQEGETEISDEVYMIRKVWDFFMQFARRADTEWRLVISKLGAMKESELHAWIEHLAAVLELSMPPLHASIISVEPDAPWSFVTSRVNPSSPSRRAAQHRPSSSTKHQVILTDVSTTTYAIFPTSQMPMSLPSSYKNLGLSSFVPEPPSPANPTSPAAASLFVNSIPDSTSQYHNFNADCAATLRTDQEPHRLAFIPRSTSTLIRIPNTPSLTSISMLHIYLLHTLQSPHSSSLSLPDESKLHFAITQNFHDLAVLSKIRWNLDANPLLPFHLAAVDAMRISLDRDWDRLDGVVDS</sequence>
<dbReference type="GO" id="GO:0016592">
    <property type="term" value="C:mediator complex"/>
    <property type="evidence" value="ECO:0007669"/>
    <property type="project" value="InterPro"/>
</dbReference>
<keyword evidence="8 10" id="KW-0539">Nucleus</keyword>
<feature type="compositionally biased region" description="Low complexity" evidence="11">
    <location>
        <begin position="532"/>
        <end position="544"/>
    </location>
</feature>
<dbReference type="InterPro" id="IPR051139">
    <property type="entry name" value="Mediator_complx_sub13"/>
</dbReference>
<evidence type="ECO:0000256" key="2">
    <source>
        <dbReference type="ARBA" id="ARBA00009354"/>
    </source>
</evidence>
<feature type="region of interest" description="Disordered" evidence="11">
    <location>
        <begin position="524"/>
        <end position="596"/>
    </location>
</feature>
<evidence type="ECO:0000256" key="8">
    <source>
        <dbReference type="ARBA" id="ARBA00023242"/>
    </source>
</evidence>
<evidence type="ECO:0000256" key="11">
    <source>
        <dbReference type="SAM" id="MobiDB-lite"/>
    </source>
</evidence>
<feature type="region of interest" description="Disordered" evidence="11">
    <location>
        <begin position="338"/>
        <end position="370"/>
    </location>
</feature>
<evidence type="ECO:0000256" key="3">
    <source>
        <dbReference type="ARBA" id="ARBA00019618"/>
    </source>
</evidence>
<evidence type="ECO:0000256" key="4">
    <source>
        <dbReference type="ARBA" id="ARBA00022491"/>
    </source>
</evidence>
<dbReference type="EMBL" id="KN838546">
    <property type="protein sequence ID" value="KIK07590.1"/>
    <property type="molecule type" value="Genomic_DNA"/>
</dbReference>
<dbReference type="InterPro" id="IPR021643">
    <property type="entry name" value="Mediator_Med13_N"/>
</dbReference>
<feature type="compositionally biased region" description="Basic residues" evidence="11">
    <location>
        <begin position="736"/>
        <end position="746"/>
    </location>
</feature>
<evidence type="ECO:0000313" key="14">
    <source>
        <dbReference type="EMBL" id="KIK07590.1"/>
    </source>
</evidence>
<dbReference type="Pfam" id="PF06333">
    <property type="entry name" value="Med13_C"/>
    <property type="match status" value="1"/>
</dbReference>
<dbReference type="GO" id="GO:0045944">
    <property type="term" value="P:positive regulation of transcription by RNA polymerase II"/>
    <property type="evidence" value="ECO:0007669"/>
    <property type="project" value="TreeGrafter"/>
</dbReference>
<proteinExistence type="inferred from homology"/>
<evidence type="ECO:0000259" key="13">
    <source>
        <dbReference type="Pfam" id="PF11597"/>
    </source>
</evidence>
<evidence type="ECO:0000256" key="5">
    <source>
        <dbReference type="ARBA" id="ARBA00023015"/>
    </source>
</evidence>
<dbReference type="OrthoDB" id="103819at2759"/>
<comment type="similarity">
    <text evidence="2 10">Belongs to the Mediator complex subunit 13 family.</text>
</comment>
<comment type="subcellular location">
    <subcellularLocation>
        <location evidence="1 10">Nucleus</location>
    </subcellularLocation>
</comment>
<reference evidence="15" key="2">
    <citation type="submission" date="2015-01" db="EMBL/GenBank/DDBJ databases">
        <title>Evolutionary Origins and Diversification of the Mycorrhizal Mutualists.</title>
        <authorList>
            <consortium name="DOE Joint Genome Institute"/>
            <consortium name="Mycorrhizal Genomics Consortium"/>
            <person name="Kohler A."/>
            <person name="Kuo A."/>
            <person name="Nagy L.G."/>
            <person name="Floudas D."/>
            <person name="Copeland A."/>
            <person name="Barry K.W."/>
            <person name="Cichocki N."/>
            <person name="Veneault-Fourrey C."/>
            <person name="LaButti K."/>
            <person name="Lindquist E.A."/>
            <person name="Lipzen A."/>
            <person name="Lundell T."/>
            <person name="Morin E."/>
            <person name="Murat C."/>
            <person name="Riley R."/>
            <person name="Ohm R."/>
            <person name="Sun H."/>
            <person name="Tunlid A."/>
            <person name="Henrissat B."/>
            <person name="Grigoriev I.V."/>
            <person name="Hibbett D.S."/>
            <person name="Martin F."/>
        </authorList>
    </citation>
    <scope>NUCLEOTIDE SEQUENCE [LARGE SCALE GENOMIC DNA]</scope>
    <source>
        <strain evidence="15">LaAM-08-1</strain>
    </source>
</reference>
<evidence type="ECO:0000256" key="7">
    <source>
        <dbReference type="ARBA" id="ARBA00023163"/>
    </source>
</evidence>
<evidence type="ECO:0000256" key="9">
    <source>
        <dbReference type="ARBA" id="ARBA00032008"/>
    </source>
</evidence>
<feature type="domain" description="Mediator complex subunit Med13 N-terminal" evidence="13">
    <location>
        <begin position="29"/>
        <end position="244"/>
    </location>
</feature>
<feature type="compositionally biased region" description="Polar residues" evidence="11">
    <location>
        <begin position="352"/>
        <end position="361"/>
    </location>
</feature>
<feature type="compositionally biased region" description="Basic and acidic residues" evidence="11">
    <location>
        <begin position="338"/>
        <end position="351"/>
    </location>
</feature>
<dbReference type="Pfam" id="PF11597">
    <property type="entry name" value="Med13_N"/>
    <property type="match status" value="1"/>
</dbReference>
<feature type="region of interest" description="Disordered" evidence="11">
    <location>
        <begin position="1301"/>
        <end position="1322"/>
    </location>
</feature>
<dbReference type="PANTHER" id="PTHR48249">
    <property type="entry name" value="MEDIATOR OF RNA POLYMERASE II TRANSCRIPTION SUBUNIT 13"/>
    <property type="match status" value="1"/>
</dbReference>
<keyword evidence="6 10" id="KW-0010">Activator</keyword>
<dbReference type="STRING" id="1095629.A0A0C9X5Z3"/>
<evidence type="ECO:0000256" key="10">
    <source>
        <dbReference type="RuleBase" id="RU364134"/>
    </source>
</evidence>
<feature type="region of interest" description="Disordered" evidence="11">
    <location>
        <begin position="259"/>
        <end position="280"/>
    </location>
</feature>
<comment type="subunit">
    <text evidence="10">Component of the SRB8-11 complex, which itself associates with the Mediator complex.</text>
</comment>
<feature type="compositionally biased region" description="Acidic residues" evidence="11">
    <location>
        <begin position="759"/>
        <end position="782"/>
    </location>
</feature>
<organism evidence="14 15">
    <name type="scientific">Laccaria amethystina LaAM-08-1</name>
    <dbReference type="NCBI Taxonomy" id="1095629"/>
    <lineage>
        <taxon>Eukaryota</taxon>
        <taxon>Fungi</taxon>
        <taxon>Dikarya</taxon>
        <taxon>Basidiomycota</taxon>
        <taxon>Agaricomycotina</taxon>
        <taxon>Agaricomycetes</taxon>
        <taxon>Agaricomycetidae</taxon>
        <taxon>Agaricales</taxon>
        <taxon>Agaricineae</taxon>
        <taxon>Hydnangiaceae</taxon>
        <taxon>Laccaria</taxon>
    </lineage>
</organism>
<feature type="compositionally biased region" description="Pro residues" evidence="11">
    <location>
        <begin position="259"/>
        <end position="272"/>
    </location>
</feature>
<feature type="domain" description="Mediator complex subunit Med13 C-terminal" evidence="12">
    <location>
        <begin position="1148"/>
        <end position="1491"/>
    </location>
</feature>
<keyword evidence="15" id="KW-1185">Reference proteome</keyword>
<evidence type="ECO:0000259" key="12">
    <source>
        <dbReference type="Pfam" id="PF06333"/>
    </source>
</evidence>
<dbReference type="Proteomes" id="UP000054477">
    <property type="component" value="Unassembled WGS sequence"/>
</dbReference>
<dbReference type="PANTHER" id="PTHR48249:SF3">
    <property type="entry name" value="MEDIATOR OF RNA POLYMERASE II TRANSCRIPTION SUBUNIT 13"/>
    <property type="match status" value="1"/>
</dbReference>
<keyword evidence="7 10" id="KW-0804">Transcription</keyword>
<dbReference type="HOGENOM" id="CLU_243920_0_0_1"/>
<accession>A0A0C9X5Z3</accession>
<feature type="region of interest" description="Disordered" evidence="11">
    <location>
        <begin position="736"/>
        <end position="801"/>
    </location>
</feature>
<comment type="function">
    <text evidence="10">Component of the SRB8-11 complex. The SRB8-11 complex is a regulatory module of the Mediator complex which is itself involved in regulation of basal and activated RNA polymerase II-dependent transcription. The SRB8-11 complex may be involved in the transcriptional repression of a subset of genes regulated by Mediator. It may inhibit the association of the Mediator complex with RNA polymerase II to form the holoenzyme complex.</text>
</comment>
<gene>
    <name evidence="14" type="ORF">K443DRAFT_166524</name>
</gene>
<name>A0A0C9X5Z3_9AGAR</name>
<evidence type="ECO:0000256" key="1">
    <source>
        <dbReference type="ARBA" id="ARBA00004123"/>
    </source>
</evidence>
<keyword evidence="4 10" id="KW-0678">Repressor</keyword>
<evidence type="ECO:0000256" key="6">
    <source>
        <dbReference type="ARBA" id="ARBA00023159"/>
    </source>
</evidence>
<dbReference type="InterPro" id="IPR009401">
    <property type="entry name" value="Med13_C"/>
</dbReference>